<accession>A0A0A7RM41</accession>
<keyword evidence="1" id="KW-0808">Transferase</keyword>
<dbReference type="AlphaFoldDB" id="A0A0A7RM41"/>
<dbReference type="GO" id="GO:0008982">
    <property type="term" value="F:protein-N(PI)-phosphohistidine-sugar phosphotransferase activity"/>
    <property type="evidence" value="ECO:0007669"/>
    <property type="project" value="InterPro"/>
</dbReference>
<reference evidence="3" key="1">
    <citation type="journal article" date="2014" name="Appl. Environ. Microbiol.">
        <title>Detection and genomic characterization of motility in Lactobacillus curvatus: confirmation of motility in a species outside the Lactobacillus salivarius clade.</title>
        <authorList>
            <person name="Cousin F.J."/>
            <person name="Lynch S.M."/>
            <person name="Harris H.M."/>
            <person name="McCann A."/>
            <person name="Lynch D.B."/>
            <person name="Neville B.A."/>
            <person name="Irisawa T."/>
            <person name="Okada S."/>
            <person name="Endo A."/>
            <person name="O'Toole P.W."/>
        </authorList>
    </citation>
    <scope>NUCLEOTIDE SEQUENCE</scope>
    <source>
        <strain evidence="3">DSM 21376</strain>
    </source>
</reference>
<dbReference type="SUPFAM" id="SSF52794">
    <property type="entry name" value="PTS system IIB component-like"/>
    <property type="match status" value="1"/>
</dbReference>
<dbReference type="GO" id="GO:0009401">
    <property type="term" value="P:phosphoenolpyruvate-dependent sugar phosphotransferase system"/>
    <property type="evidence" value="ECO:0007669"/>
    <property type="project" value="InterPro"/>
</dbReference>
<evidence type="ECO:0000259" key="2">
    <source>
        <dbReference type="Pfam" id="PF02302"/>
    </source>
</evidence>
<evidence type="ECO:0000313" key="3">
    <source>
        <dbReference type="EMBL" id="AJA34338.1"/>
    </source>
</evidence>
<feature type="domain" description="Phosphotransferase system EIIB component type 2/3" evidence="2">
    <location>
        <begin position="3"/>
        <end position="90"/>
    </location>
</feature>
<sequence>MMKIVVACGSGVATSETVVASIKTFLEQHKVTGVEVEATDFKQLANVLHNYDIYVWLAKPTPEIQEICNNEGIPDVNGVDILTGAKGDKTFLNLVQAMLSLKHAS</sequence>
<name>A0A0A7RM41_9LACO</name>
<dbReference type="EMBL" id="KM886871">
    <property type="protein sequence ID" value="AJA34338.1"/>
    <property type="molecule type" value="Genomic_DNA"/>
</dbReference>
<dbReference type="InterPro" id="IPR003501">
    <property type="entry name" value="PTS_EIIB_2/3"/>
</dbReference>
<organism evidence="3">
    <name type="scientific">Liquorilactobacillus sucicola</name>
    <dbReference type="NCBI Taxonomy" id="519050"/>
    <lineage>
        <taxon>Bacteria</taxon>
        <taxon>Bacillati</taxon>
        <taxon>Bacillota</taxon>
        <taxon>Bacilli</taxon>
        <taxon>Lactobacillales</taxon>
        <taxon>Lactobacillaceae</taxon>
        <taxon>Liquorilactobacillus</taxon>
    </lineage>
</organism>
<dbReference type="Pfam" id="PF02302">
    <property type="entry name" value="PTS_IIB"/>
    <property type="match status" value="1"/>
</dbReference>
<dbReference type="InterPro" id="IPR036095">
    <property type="entry name" value="PTS_EIIB-like_sf"/>
</dbReference>
<protein>
    <submittedName>
        <fullName evidence="3">Galactitol PTS EIIB</fullName>
    </submittedName>
</protein>
<proteinExistence type="predicted"/>
<dbReference type="Gene3D" id="3.40.50.2300">
    <property type="match status" value="1"/>
</dbReference>
<evidence type="ECO:0000256" key="1">
    <source>
        <dbReference type="ARBA" id="ARBA00022679"/>
    </source>
</evidence>